<dbReference type="PANTHER" id="PTHR48107:SF16">
    <property type="entry name" value="NADPH-DEPENDENT ALDEHYDE REDUCTASE 1, CHLOROPLASTIC"/>
    <property type="match status" value="1"/>
</dbReference>
<dbReference type="KEGG" id="mcak:MCCS_01960"/>
<dbReference type="GO" id="GO:0016614">
    <property type="term" value="F:oxidoreductase activity, acting on CH-OH group of donors"/>
    <property type="evidence" value="ECO:0007669"/>
    <property type="project" value="UniProtKB-ARBA"/>
</dbReference>
<evidence type="ECO:0000256" key="2">
    <source>
        <dbReference type="ARBA" id="ARBA00023002"/>
    </source>
</evidence>
<sequence>MSNSNQNPLTQYYNEPYEKQPQEYPGIQSKMDPTPDCGETSYKGAEKLVGKKALVTGGDSGIGRAAAIAYAKEGADVAINYHPDEQSDAEDVKRVIEAEGRKCVLLPGDLRDTEFARNVALKAYEALDGLDILVLNAGMQQFEYDIEQLDEQQVRDTFEVNVFSNIFTIQSVLKHLQPGASIIITSSIQGVKPSAHLVDYAMTKSCNISMTKSLAAQLGPKGIRVNSVAPGPVWTPLQISGGQPQDNIPEFGKKEPLGRAGQPVELADVYVLLASDNASFITGQVYGITGGSPIN</sequence>
<accession>A0A1W7A8B1</accession>
<organism evidence="4 5">
    <name type="scientific">Macrococcoides canis</name>
    <dbReference type="NCBI Taxonomy" id="1855823"/>
    <lineage>
        <taxon>Bacteria</taxon>
        <taxon>Bacillati</taxon>
        <taxon>Bacillota</taxon>
        <taxon>Bacilli</taxon>
        <taxon>Bacillales</taxon>
        <taxon>Staphylococcaceae</taxon>
        <taxon>Macrococcoides</taxon>
    </lineage>
</organism>
<feature type="compositionally biased region" description="Polar residues" evidence="3">
    <location>
        <begin position="1"/>
        <end position="13"/>
    </location>
</feature>
<dbReference type="OrthoDB" id="9803333at2"/>
<dbReference type="STRING" id="1855823.MCCS_01960"/>
<dbReference type="SUPFAM" id="SSF51735">
    <property type="entry name" value="NAD(P)-binding Rossmann-fold domains"/>
    <property type="match status" value="1"/>
</dbReference>
<evidence type="ECO:0000256" key="1">
    <source>
        <dbReference type="ARBA" id="ARBA00006484"/>
    </source>
</evidence>
<dbReference type="InterPro" id="IPR036291">
    <property type="entry name" value="NAD(P)-bd_dom_sf"/>
</dbReference>
<dbReference type="Proteomes" id="UP000194154">
    <property type="component" value="Chromosome"/>
</dbReference>
<evidence type="ECO:0000313" key="4">
    <source>
        <dbReference type="EMBL" id="ARQ05867.1"/>
    </source>
</evidence>
<comment type="similarity">
    <text evidence="1">Belongs to the short-chain dehydrogenases/reductases (SDR) family.</text>
</comment>
<gene>
    <name evidence="4" type="primary">yghA</name>
    <name evidence="4" type="ORF">MCCS_01960</name>
</gene>
<dbReference type="GeneID" id="35294351"/>
<feature type="region of interest" description="Disordered" evidence="3">
    <location>
        <begin position="1"/>
        <end position="38"/>
    </location>
</feature>
<dbReference type="RefSeq" id="WP_086041581.1">
    <property type="nucleotide sequence ID" value="NZ_CBCRZA010000018.1"/>
</dbReference>
<protein>
    <submittedName>
        <fullName evidence="4">Putative oxidoreductase YghA</fullName>
        <ecNumber evidence="4">1.-.-.-</ecNumber>
    </submittedName>
</protein>
<dbReference type="PANTHER" id="PTHR48107">
    <property type="entry name" value="NADPH-DEPENDENT ALDEHYDE REDUCTASE-LIKE PROTEIN, CHLOROPLASTIC-RELATED"/>
    <property type="match status" value="1"/>
</dbReference>
<keyword evidence="5" id="KW-1185">Reference proteome</keyword>
<evidence type="ECO:0000256" key="3">
    <source>
        <dbReference type="SAM" id="MobiDB-lite"/>
    </source>
</evidence>
<dbReference type="EC" id="1.-.-.-" evidence="4"/>
<dbReference type="InterPro" id="IPR002347">
    <property type="entry name" value="SDR_fam"/>
</dbReference>
<dbReference type="AlphaFoldDB" id="A0A1W7A8B1"/>
<keyword evidence="2 4" id="KW-0560">Oxidoreductase</keyword>
<dbReference type="PRINTS" id="PR00081">
    <property type="entry name" value="GDHRDH"/>
</dbReference>
<evidence type="ECO:0000313" key="5">
    <source>
        <dbReference type="Proteomes" id="UP000194154"/>
    </source>
</evidence>
<dbReference type="Gene3D" id="3.40.50.720">
    <property type="entry name" value="NAD(P)-binding Rossmann-like Domain"/>
    <property type="match status" value="1"/>
</dbReference>
<name>A0A1W7A8B1_9STAP</name>
<proteinExistence type="inferred from homology"/>
<dbReference type="Pfam" id="PF13561">
    <property type="entry name" value="adh_short_C2"/>
    <property type="match status" value="1"/>
</dbReference>
<dbReference type="EMBL" id="CP021059">
    <property type="protein sequence ID" value="ARQ05867.1"/>
    <property type="molecule type" value="Genomic_DNA"/>
</dbReference>
<dbReference type="FunFam" id="3.40.50.720:FF:000097">
    <property type="entry name" value="SDR family oxidoreductase"/>
    <property type="match status" value="1"/>
</dbReference>
<reference evidence="4 5" key="1">
    <citation type="journal article" date="2017" name="Int. J. Syst. Evol. Microbiol.">
        <title>Macrococcus canis sp. nov., a skin bacterium associated with infections in dogs.</title>
        <authorList>
            <person name="Gobeli Brawand S."/>
            <person name="Cotting K."/>
            <person name="Gomez-Sanz E."/>
            <person name="Collaud A."/>
            <person name="Thomann A."/>
            <person name="Brodard I."/>
            <person name="Rodriguez-Campos S."/>
            <person name="Strauss C."/>
            <person name="Perreten V."/>
        </authorList>
    </citation>
    <scope>NUCLEOTIDE SEQUENCE [LARGE SCALE GENOMIC DNA]</scope>
    <source>
        <strain evidence="4 5">KM45013</strain>
    </source>
</reference>